<protein>
    <submittedName>
        <fullName evidence="1">Uncharacterized protein</fullName>
    </submittedName>
</protein>
<sequence length="69" mass="8049">MGGIDGEKQKDSEDYAGARFEELRGRIHFWDALWASVFFKLSILGMMWEEKWDCGRPCLLLSTHEFHLG</sequence>
<dbReference type="EMBL" id="CM007654">
    <property type="protein sequence ID" value="ONI13357.1"/>
    <property type="molecule type" value="Genomic_DNA"/>
</dbReference>
<evidence type="ECO:0000313" key="2">
    <source>
        <dbReference type="Proteomes" id="UP000006882"/>
    </source>
</evidence>
<keyword evidence="2" id="KW-1185">Reference proteome</keyword>
<dbReference type="AlphaFoldDB" id="A0A251PP79"/>
<dbReference type="Gramene" id="ONI13357">
    <property type="protein sequence ID" value="ONI13357"/>
    <property type="gene ID" value="PRUPE_4G217300"/>
</dbReference>
<name>A0A251PP79_PRUPE</name>
<reference evidence="1 2" key="1">
    <citation type="journal article" date="2013" name="Nat. Genet.">
        <title>The high-quality draft genome of peach (Prunus persica) identifies unique patterns of genetic diversity, domestication and genome evolution.</title>
        <authorList>
            <consortium name="International Peach Genome Initiative"/>
            <person name="Verde I."/>
            <person name="Abbott A.G."/>
            <person name="Scalabrin S."/>
            <person name="Jung S."/>
            <person name="Shu S."/>
            <person name="Marroni F."/>
            <person name="Zhebentyayeva T."/>
            <person name="Dettori M.T."/>
            <person name="Grimwood J."/>
            <person name="Cattonaro F."/>
            <person name="Zuccolo A."/>
            <person name="Rossini L."/>
            <person name="Jenkins J."/>
            <person name="Vendramin E."/>
            <person name="Meisel L.A."/>
            <person name="Decroocq V."/>
            <person name="Sosinski B."/>
            <person name="Prochnik S."/>
            <person name="Mitros T."/>
            <person name="Policriti A."/>
            <person name="Cipriani G."/>
            <person name="Dondini L."/>
            <person name="Ficklin S."/>
            <person name="Goodstein D.M."/>
            <person name="Xuan P."/>
            <person name="Del Fabbro C."/>
            <person name="Aramini V."/>
            <person name="Copetti D."/>
            <person name="Gonzalez S."/>
            <person name="Horner D.S."/>
            <person name="Falchi R."/>
            <person name="Lucas S."/>
            <person name="Mica E."/>
            <person name="Maldonado J."/>
            <person name="Lazzari B."/>
            <person name="Bielenberg D."/>
            <person name="Pirona R."/>
            <person name="Miculan M."/>
            <person name="Barakat A."/>
            <person name="Testolin R."/>
            <person name="Stella A."/>
            <person name="Tartarini S."/>
            <person name="Tonutti P."/>
            <person name="Arus P."/>
            <person name="Orellana A."/>
            <person name="Wells C."/>
            <person name="Main D."/>
            <person name="Vizzotto G."/>
            <person name="Silva H."/>
            <person name="Salamini F."/>
            <person name="Schmutz J."/>
            <person name="Morgante M."/>
            <person name="Rokhsar D.S."/>
        </authorList>
    </citation>
    <scope>NUCLEOTIDE SEQUENCE [LARGE SCALE GENOMIC DNA]</scope>
    <source>
        <strain evidence="2">cv. Nemared</strain>
    </source>
</reference>
<proteinExistence type="predicted"/>
<organism evidence="1 2">
    <name type="scientific">Prunus persica</name>
    <name type="common">Peach</name>
    <name type="synonym">Amygdalus persica</name>
    <dbReference type="NCBI Taxonomy" id="3760"/>
    <lineage>
        <taxon>Eukaryota</taxon>
        <taxon>Viridiplantae</taxon>
        <taxon>Streptophyta</taxon>
        <taxon>Embryophyta</taxon>
        <taxon>Tracheophyta</taxon>
        <taxon>Spermatophyta</taxon>
        <taxon>Magnoliopsida</taxon>
        <taxon>eudicotyledons</taxon>
        <taxon>Gunneridae</taxon>
        <taxon>Pentapetalae</taxon>
        <taxon>rosids</taxon>
        <taxon>fabids</taxon>
        <taxon>Rosales</taxon>
        <taxon>Rosaceae</taxon>
        <taxon>Amygdaloideae</taxon>
        <taxon>Amygdaleae</taxon>
        <taxon>Prunus</taxon>
    </lineage>
</organism>
<evidence type="ECO:0000313" key="1">
    <source>
        <dbReference type="EMBL" id="ONI13357.1"/>
    </source>
</evidence>
<accession>A0A251PP79</accession>
<dbReference type="Proteomes" id="UP000006882">
    <property type="component" value="Chromosome G4"/>
</dbReference>
<gene>
    <name evidence="1" type="ORF">PRUPE_4G217300</name>
</gene>